<proteinExistence type="predicted"/>
<organism evidence="1 2">
    <name type="scientific">Violaceomyces palustris</name>
    <dbReference type="NCBI Taxonomy" id="1673888"/>
    <lineage>
        <taxon>Eukaryota</taxon>
        <taxon>Fungi</taxon>
        <taxon>Dikarya</taxon>
        <taxon>Basidiomycota</taxon>
        <taxon>Ustilaginomycotina</taxon>
        <taxon>Ustilaginomycetes</taxon>
        <taxon>Violaceomycetales</taxon>
        <taxon>Violaceomycetaceae</taxon>
        <taxon>Violaceomyces</taxon>
    </lineage>
</organism>
<dbReference type="Proteomes" id="UP000245626">
    <property type="component" value="Unassembled WGS sequence"/>
</dbReference>
<evidence type="ECO:0000313" key="2">
    <source>
        <dbReference type="Proteomes" id="UP000245626"/>
    </source>
</evidence>
<sequence length="200" mass="21909">MSAAIQRFLHATSSTLPRQCMSAGVLFATGDIIAQQAIEKKGKKHDFVRTARLTAYGGLIFSPIMAVWFGKVLERIPIKGRVGSVAAKVALDQGLAAPNMVALFFAATTLMEGKGTKEVKEKLEANWWSTLKTSWMVWIPVQTINMALVPPTQRLLFVNVVSVFWNTFLSLVSGGTKGKVEVTDEYGAIELIEAKVDKLH</sequence>
<evidence type="ECO:0000313" key="1">
    <source>
        <dbReference type="EMBL" id="PWN50916.1"/>
    </source>
</evidence>
<keyword evidence="2" id="KW-1185">Reference proteome</keyword>
<protein>
    <submittedName>
        <fullName evidence="1">Protein SYM1</fullName>
    </submittedName>
</protein>
<name>A0ACD0NYR9_9BASI</name>
<accession>A0ACD0NYR9</accession>
<dbReference type="EMBL" id="KZ819886">
    <property type="protein sequence ID" value="PWN50916.1"/>
    <property type="molecule type" value="Genomic_DNA"/>
</dbReference>
<reference evidence="1 2" key="1">
    <citation type="journal article" date="2018" name="Mol. Biol. Evol.">
        <title>Broad Genomic Sampling Reveals a Smut Pathogenic Ancestry of the Fungal Clade Ustilaginomycotina.</title>
        <authorList>
            <person name="Kijpornyongpan T."/>
            <person name="Mondo S.J."/>
            <person name="Barry K."/>
            <person name="Sandor L."/>
            <person name="Lee J."/>
            <person name="Lipzen A."/>
            <person name="Pangilinan J."/>
            <person name="LaButti K."/>
            <person name="Hainaut M."/>
            <person name="Henrissat B."/>
            <person name="Grigoriev I.V."/>
            <person name="Spatafora J.W."/>
            <person name="Aime M.C."/>
        </authorList>
    </citation>
    <scope>NUCLEOTIDE SEQUENCE [LARGE SCALE GENOMIC DNA]</scope>
    <source>
        <strain evidence="1 2">SA 807</strain>
    </source>
</reference>
<gene>
    <name evidence="1" type="ORF">IE53DRAFT_73770</name>
</gene>